<dbReference type="Proteomes" id="UP001266305">
    <property type="component" value="Unassembled WGS sequence"/>
</dbReference>
<sequence>MRDSGRPGDARVTLSLKGRVPGRGGAAVLFAKEVCVSPSSPRRACVLYYNFSLPGGCSAGELGLERTQSLAVPPRVGSSCTSLKKMWRPGEKKEPQGVLYEDVPDDADDCKESLKVPWALGGRDGFRPRGSFGVCAQCKRRPR</sequence>
<reference evidence="1 2" key="1">
    <citation type="submission" date="2023-05" db="EMBL/GenBank/DDBJ databases">
        <title>B98-5 Cell Line De Novo Hybrid Assembly: An Optical Mapping Approach.</title>
        <authorList>
            <person name="Kananen K."/>
            <person name="Auerbach J.A."/>
            <person name="Kautto E."/>
            <person name="Blachly J.S."/>
        </authorList>
    </citation>
    <scope>NUCLEOTIDE SEQUENCE [LARGE SCALE GENOMIC DNA]</scope>
    <source>
        <strain evidence="1">B95-8</strain>
        <tissue evidence="1">Cell line</tissue>
    </source>
</reference>
<dbReference type="EMBL" id="JASSZA010000013">
    <property type="protein sequence ID" value="KAK2095671.1"/>
    <property type="molecule type" value="Genomic_DNA"/>
</dbReference>
<proteinExistence type="predicted"/>
<protein>
    <submittedName>
        <fullName evidence="1">Uncharacterized protein</fullName>
    </submittedName>
</protein>
<evidence type="ECO:0000313" key="1">
    <source>
        <dbReference type="EMBL" id="KAK2095671.1"/>
    </source>
</evidence>
<organism evidence="1 2">
    <name type="scientific">Saguinus oedipus</name>
    <name type="common">Cotton-top tamarin</name>
    <name type="synonym">Oedipomidas oedipus</name>
    <dbReference type="NCBI Taxonomy" id="9490"/>
    <lineage>
        <taxon>Eukaryota</taxon>
        <taxon>Metazoa</taxon>
        <taxon>Chordata</taxon>
        <taxon>Craniata</taxon>
        <taxon>Vertebrata</taxon>
        <taxon>Euteleostomi</taxon>
        <taxon>Mammalia</taxon>
        <taxon>Eutheria</taxon>
        <taxon>Euarchontoglires</taxon>
        <taxon>Primates</taxon>
        <taxon>Haplorrhini</taxon>
        <taxon>Platyrrhini</taxon>
        <taxon>Cebidae</taxon>
        <taxon>Callitrichinae</taxon>
        <taxon>Saguinus</taxon>
    </lineage>
</organism>
<gene>
    <name evidence="1" type="ORF">P7K49_027087</name>
</gene>
<keyword evidence="2" id="KW-1185">Reference proteome</keyword>
<name>A0ABQ9UF85_SAGOE</name>
<comment type="caution">
    <text evidence="1">The sequence shown here is derived from an EMBL/GenBank/DDBJ whole genome shotgun (WGS) entry which is preliminary data.</text>
</comment>
<evidence type="ECO:0000313" key="2">
    <source>
        <dbReference type="Proteomes" id="UP001266305"/>
    </source>
</evidence>
<accession>A0ABQ9UF85</accession>